<accession>A0A090R046</accession>
<dbReference type="AlphaFoldDB" id="A0A090R046"/>
<sequence length="67" mass="7363">MTAAAYMQLGELLVHFNLPNYNAALTKVLELMSGQTPPYPKVKPGDRPGPKCARIGYQMAQLSASRR</sequence>
<dbReference type="STRING" id="754436.JCM19237_278"/>
<organism evidence="1 2">
    <name type="scientific">Photobacterium aphoticum</name>
    <dbReference type="NCBI Taxonomy" id="754436"/>
    <lineage>
        <taxon>Bacteria</taxon>
        <taxon>Pseudomonadati</taxon>
        <taxon>Pseudomonadota</taxon>
        <taxon>Gammaproteobacteria</taxon>
        <taxon>Vibrionales</taxon>
        <taxon>Vibrionaceae</taxon>
        <taxon>Photobacterium</taxon>
    </lineage>
</organism>
<name>A0A090R046_9GAMM</name>
<gene>
    <name evidence="1" type="ORF">JCM19237_278</name>
</gene>
<evidence type="ECO:0000313" key="2">
    <source>
        <dbReference type="Proteomes" id="UP000029227"/>
    </source>
</evidence>
<protein>
    <submittedName>
        <fullName evidence="1">Uncharacterized protein</fullName>
    </submittedName>
</protein>
<evidence type="ECO:0000313" key="1">
    <source>
        <dbReference type="EMBL" id="GAL07898.1"/>
    </source>
</evidence>
<dbReference type="EMBL" id="BBMN01000020">
    <property type="protein sequence ID" value="GAL07898.1"/>
    <property type="molecule type" value="Genomic_DNA"/>
</dbReference>
<proteinExistence type="predicted"/>
<reference evidence="1 2" key="1">
    <citation type="journal article" date="2014" name="Genome Announc.">
        <title>Draft Genome Sequences of Two Vibrionaceae Species, Vibrio ponticus C121 and Photobacterium aphoticum C119, Isolated as Coral Reef Microbiota.</title>
        <authorList>
            <person name="Al-saari N."/>
            <person name="Meirelles P.M."/>
            <person name="Mino S."/>
            <person name="Suda W."/>
            <person name="Oshima K."/>
            <person name="Hattori M."/>
            <person name="Ohkuma M."/>
            <person name="Thompson F.L."/>
            <person name="Gomez-Gil B."/>
            <person name="Sawabe T."/>
            <person name="Sawabe T."/>
        </authorList>
    </citation>
    <scope>NUCLEOTIDE SEQUENCE [LARGE SCALE GENOMIC DNA]</scope>
    <source>
        <strain evidence="1 2">JCM 19237</strain>
    </source>
</reference>
<comment type="caution">
    <text evidence="1">The sequence shown here is derived from an EMBL/GenBank/DDBJ whole genome shotgun (WGS) entry which is preliminary data.</text>
</comment>
<dbReference type="Proteomes" id="UP000029227">
    <property type="component" value="Unassembled WGS sequence"/>
</dbReference>